<dbReference type="PANTHER" id="PTHR11145:SF8">
    <property type="entry name" value="RE57120P"/>
    <property type="match status" value="1"/>
</dbReference>
<feature type="domain" description="TLDc" evidence="4">
    <location>
        <begin position="876"/>
        <end position="1051"/>
    </location>
</feature>
<dbReference type="Pfam" id="PF07534">
    <property type="entry name" value="TLD"/>
    <property type="match status" value="3"/>
</dbReference>
<dbReference type="SMART" id="SM00584">
    <property type="entry name" value="TLDc"/>
    <property type="match status" value="2"/>
</dbReference>
<dbReference type="SUPFAM" id="SSF54695">
    <property type="entry name" value="POZ domain"/>
    <property type="match status" value="3"/>
</dbReference>
<feature type="compositionally biased region" description="Basic and acidic residues" evidence="2">
    <location>
        <begin position="10"/>
        <end position="27"/>
    </location>
</feature>
<comment type="caution">
    <text evidence="5">The sequence shown here is derived from an EMBL/GenBank/DDBJ whole genome shotgun (WGS) entry which is preliminary data.</text>
</comment>
<evidence type="ECO:0008006" key="7">
    <source>
        <dbReference type="Google" id="ProtNLM"/>
    </source>
</evidence>
<evidence type="ECO:0000313" key="5">
    <source>
        <dbReference type="EMBL" id="CAH3129815.1"/>
    </source>
</evidence>
<evidence type="ECO:0000259" key="4">
    <source>
        <dbReference type="PROSITE" id="PS51886"/>
    </source>
</evidence>
<dbReference type="Proteomes" id="UP001159428">
    <property type="component" value="Unassembled WGS sequence"/>
</dbReference>
<keyword evidence="1" id="KW-0175">Coiled coil</keyword>
<dbReference type="Pfam" id="PF02214">
    <property type="entry name" value="BTB_2"/>
    <property type="match status" value="3"/>
</dbReference>
<evidence type="ECO:0000256" key="1">
    <source>
        <dbReference type="SAM" id="Coils"/>
    </source>
</evidence>
<dbReference type="InterPro" id="IPR011333">
    <property type="entry name" value="SKP1/BTB/POZ_sf"/>
</dbReference>
<feature type="domain" description="TLDc" evidence="4">
    <location>
        <begin position="183"/>
        <end position="356"/>
    </location>
</feature>
<sequence length="1054" mass="118722">MISTRIKVSKKSDSHNGVKESEMSFSRSSKEDLRDDVALDEVNRHITDAFSILRREISKVRKEKEAFEEVAKKLEHVHFSTMLKLNVGGQLFSTSLETMNKDPGSMLYAMFSGRFDTKPGEDGTYFIDRDGTHFRYILNYLRTGKLVLPDDAVVRKELLSEAEFYQIEGILSELKAQPFQDSVILSLEQRQILIDWLRETLESASDDYVLLYRATQNGWNASNFHYCCDRKGPTVTVIKSGNYIFGGYTEEQWYQPASYKKAPKSFLFSLVNPNGLPPSKLPLITGKEGNAIHCNNGNGPTFGSGHDLRIVNAPNSNNCSVSLNSSYQCPTGQNAATFLQGNQNFTIMNKRINEAFDILKRETRKARKEKRSLDKVAKKLEHVHFSTMVQLNVGGHLFSTSVATLSRDPGSMLHAMFSGRFDTKPSEDGSYFIDRDGTHFRYILNYLRSGQLVLPEDKIVRKELLNEAEFYQVQGITDELKGKPFKDTLILSSVQRQTLINWLKDTMTNASNDYVLLYRASRNGWNASNFHACCDNKGPTVTVVKSGNFIFGGYTDQQWESHASGVYREASASFLFSLVNHSGLPPTRMALRAGREGQAIFCFNGNGPVFGGGNDLRFPSTPNSTSCYVNLNNTYECPVGQNAITFFTGAQTFTIQEMEVFGFEKLFSFKTSMIRFLCNTGLCESKLRSPFFHAIFFPPQDYAREKIYLKKPMSSPKELKEASKLPSNEAFEEVNKYIKGVYDILKQEANKVHQEREAFEEVAKKLEHVHFSKMLKLNVGGHLFSTSLSTMNKDPGSMLHAMFSERFDTKPDEDGTYFIDRDGTHFRYILNYLRTGELVVPDDKTVRHELLIEAKFYQVEGIIKELTPKPAFEASEILSAVQGKTLMKWLKKTLGLDSVSDELLYRASRDGWAASNFHFCCDNKGPTVTVIKSGNNIFGGYTEHAWESHVSGSYKTAPRSFLFSLVNPSGLSPTMMSLRAEYQSYAIYCHTNYGPTFGGNHDLHVANAPNSGNCYANLSHSYPCPTGQNAQTFLTGSGNFSVSEMEVFGVQEQE</sequence>
<dbReference type="InterPro" id="IPR000210">
    <property type="entry name" value="BTB/POZ_dom"/>
</dbReference>
<organism evidence="5 6">
    <name type="scientific">Pocillopora meandrina</name>
    <dbReference type="NCBI Taxonomy" id="46732"/>
    <lineage>
        <taxon>Eukaryota</taxon>
        <taxon>Metazoa</taxon>
        <taxon>Cnidaria</taxon>
        <taxon>Anthozoa</taxon>
        <taxon>Hexacorallia</taxon>
        <taxon>Scleractinia</taxon>
        <taxon>Astrocoeniina</taxon>
        <taxon>Pocilloporidae</taxon>
        <taxon>Pocillopora</taxon>
    </lineage>
</organism>
<evidence type="ECO:0000313" key="6">
    <source>
        <dbReference type="Proteomes" id="UP001159428"/>
    </source>
</evidence>
<dbReference type="PROSITE" id="PS51886">
    <property type="entry name" value="TLDC"/>
    <property type="match status" value="3"/>
</dbReference>
<dbReference type="SMART" id="SM00225">
    <property type="entry name" value="BTB"/>
    <property type="match status" value="3"/>
</dbReference>
<dbReference type="InterPro" id="IPR006571">
    <property type="entry name" value="TLDc_dom"/>
</dbReference>
<feature type="coiled-coil region" evidence="1">
    <location>
        <begin position="349"/>
        <end position="379"/>
    </location>
</feature>
<protein>
    <recommendedName>
        <fullName evidence="7">BTB/POZ domain-containing protein KCTD6</fullName>
    </recommendedName>
</protein>
<dbReference type="PANTHER" id="PTHR11145">
    <property type="entry name" value="BTB/POZ DOMAIN-CONTAINING ADAPTER FOR CUL3-MEDIATED RHOA DEGRADATION PROTEIN FAMILY MEMBER"/>
    <property type="match status" value="1"/>
</dbReference>
<feature type="domain" description="TLDc" evidence="4">
    <location>
        <begin position="489"/>
        <end position="664"/>
    </location>
</feature>
<dbReference type="InterPro" id="IPR003131">
    <property type="entry name" value="T1-type_BTB"/>
</dbReference>
<accession>A0AAU9WXS1</accession>
<dbReference type="AlphaFoldDB" id="A0AAU9WXS1"/>
<name>A0AAU9WXS1_9CNID</name>
<reference evidence="5 6" key="1">
    <citation type="submission" date="2022-05" db="EMBL/GenBank/DDBJ databases">
        <authorList>
            <consortium name="Genoscope - CEA"/>
            <person name="William W."/>
        </authorList>
    </citation>
    <scope>NUCLEOTIDE SEQUENCE [LARGE SCALE GENOMIC DNA]</scope>
</reference>
<dbReference type="GO" id="GO:0051260">
    <property type="term" value="P:protein homooligomerization"/>
    <property type="evidence" value="ECO:0007669"/>
    <property type="project" value="InterPro"/>
</dbReference>
<gene>
    <name evidence="5" type="ORF">PMEA_00013688</name>
</gene>
<keyword evidence="6" id="KW-1185">Reference proteome</keyword>
<proteinExistence type="predicted"/>
<dbReference type="InterPro" id="IPR045068">
    <property type="entry name" value="BACURD1-3"/>
</dbReference>
<dbReference type="EMBL" id="CALNXJ010000024">
    <property type="protein sequence ID" value="CAH3129815.1"/>
    <property type="molecule type" value="Genomic_DNA"/>
</dbReference>
<feature type="region of interest" description="Disordered" evidence="2">
    <location>
        <begin position="1"/>
        <end position="27"/>
    </location>
</feature>
<feature type="domain" description="BTB" evidence="3">
    <location>
        <begin position="387"/>
        <end position="456"/>
    </location>
</feature>
<evidence type="ECO:0000259" key="3">
    <source>
        <dbReference type="PROSITE" id="PS50097"/>
    </source>
</evidence>
<dbReference type="Gene3D" id="3.30.710.10">
    <property type="entry name" value="Potassium Channel Kv1.1, Chain A"/>
    <property type="match status" value="3"/>
</dbReference>
<evidence type="ECO:0000256" key="2">
    <source>
        <dbReference type="SAM" id="MobiDB-lite"/>
    </source>
</evidence>
<dbReference type="PROSITE" id="PS50097">
    <property type="entry name" value="BTB"/>
    <property type="match status" value="1"/>
</dbReference>